<accession>A0A7Y3RMY6</accession>
<organism evidence="2 3">
    <name type="scientific">Parvularcula mediterranea</name>
    <dbReference type="NCBI Taxonomy" id="2732508"/>
    <lineage>
        <taxon>Bacteria</taxon>
        <taxon>Pseudomonadati</taxon>
        <taxon>Pseudomonadota</taxon>
        <taxon>Alphaproteobacteria</taxon>
        <taxon>Parvularculales</taxon>
        <taxon>Parvularculaceae</taxon>
        <taxon>Parvularcula</taxon>
    </lineage>
</organism>
<protein>
    <submittedName>
        <fullName evidence="2">Uncharacterized protein</fullName>
    </submittedName>
</protein>
<evidence type="ECO:0000313" key="2">
    <source>
        <dbReference type="EMBL" id="NNU16960.1"/>
    </source>
</evidence>
<gene>
    <name evidence="2" type="ORF">HK107_11580</name>
</gene>
<dbReference type="EMBL" id="JABFCX010000003">
    <property type="protein sequence ID" value="NNU16960.1"/>
    <property type="molecule type" value="Genomic_DNA"/>
</dbReference>
<proteinExistence type="predicted"/>
<feature type="chain" id="PRO_5030612555" evidence="1">
    <location>
        <begin position="21"/>
        <end position="163"/>
    </location>
</feature>
<dbReference type="AlphaFoldDB" id="A0A7Y3RMY6"/>
<sequence length="163" mass="17750">MKRLALTAAAVLVATGTASAEWKMVEDGDTTMIYTAGMKDGAAILSCDASGKLSLSIAMGDLPVEEAMGRESNRLRKRTGRLMVDGKEAFEGWFDYNPFSQLAETGQRGAASKVYNATIKGQRVSFDLTSKGEVGMTLPPVDDAFRKFATDCRDPYRAYRKDD</sequence>
<keyword evidence="3" id="KW-1185">Reference proteome</keyword>
<dbReference type="Proteomes" id="UP000536835">
    <property type="component" value="Unassembled WGS sequence"/>
</dbReference>
<comment type="caution">
    <text evidence="2">The sequence shown here is derived from an EMBL/GenBank/DDBJ whole genome shotgun (WGS) entry which is preliminary data.</text>
</comment>
<reference evidence="2 3" key="1">
    <citation type="submission" date="2020-05" db="EMBL/GenBank/DDBJ databases">
        <title>Parvularcula mediterraneae sp. nov., isolated from polypropylene straw from shallow seawater of the seashore of Laganas in Zakynthos island, Greece.</title>
        <authorList>
            <person name="Szabo I."/>
            <person name="Al-Omari J."/>
            <person name="Rado J."/>
            <person name="Szerdahelyi G.S."/>
        </authorList>
    </citation>
    <scope>NUCLEOTIDE SEQUENCE [LARGE SCALE GENOMIC DNA]</scope>
    <source>
        <strain evidence="2 3">ZS-1/3</strain>
    </source>
</reference>
<feature type="signal peptide" evidence="1">
    <location>
        <begin position="1"/>
        <end position="20"/>
    </location>
</feature>
<name>A0A7Y3RMY6_9PROT</name>
<evidence type="ECO:0000313" key="3">
    <source>
        <dbReference type="Proteomes" id="UP000536835"/>
    </source>
</evidence>
<dbReference type="RefSeq" id="WP_173199921.1">
    <property type="nucleotide sequence ID" value="NZ_JABFCX010000003.1"/>
</dbReference>
<evidence type="ECO:0000256" key="1">
    <source>
        <dbReference type="SAM" id="SignalP"/>
    </source>
</evidence>
<keyword evidence="1" id="KW-0732">Signal</keyword>